<dbReference type="PANTHER" id="PTHR43364">
    <property type="entry name" value="NADH-SPECIFIC METHYLGLYOXAL REDUCTASE-RELATED"/>
    <property type="match status" value="1"/>
</dbReference>
<dbReference type="InterPro" id="IPR023210">
    <property type="entry name" value="NADP_OxRdtase_dom"/>
</dbReference>
<dbReference type="EMBL" id="CDMZ01005237">
    <property type="protein sequence ID" value="CEM52418.1"/>
    <property type="molecule type" value="Genomic_DNA"/>
</dbReference>
<dbReference type="InterPro" id="IPR050523">
    <property type="entry name" value="AKR_Detox_Biosynth"/>
</dbReference>
<keyword evidence="1" id="KW-0560">Oxidoreductase</keyword>
<dbReference type="AlphaFoldDB" id="A0A0G4I610"/>
<dbReference type="InterPro" id="IPR036812">
    <property type="entry name" value="NAD(P)_OxRdtase_dom_sf"/>
</dbReference>
<dbReference type="SUPFAM" id="SSF51430">
    <property type="entry name" value="NAD(P)-linked oxidoreductase"/>
    <property type="match status" value="1"/>
</dbReference>
<feature type="compositionally biased region" description="Acidic residues" evidence="2">
    <location>
        <begin position="219"/>
        <end position="243"/>
    </location>
</feature>
<dbReference type="VEuPathDB" id="CryptoDB:Cvel_11254"/>
<evidence type="ECO:0000313" key="4">
    <source>
        <dbReference type="EMBL" id="CEM52418.1"/>
    </source>
</evidence>
<proteinExistence type="predicted"/>
<reference evidence="4" key="1">
    <citation type="submission" date="2014-11" db="EMBL/GenBank/DDBJ databases">
        <authorList>
            <person name="Otto D Thomas"/>
            <person name="Naeem Raeece"/>
        </authorList>
    </citation>
    <scope>NUCLEOTIDE SEQUENCE</scope>
</reference>
<dbReference type="GO" id="GO:0016491">
    <property type="term" value="F:oxidoreductase activity"/>
    <property type="evidence" value="ECO:0007669"/>
    <property type="project" value="UniProtKB-KW"/>
</dbReference>
<feature type="region of interest" description="Disordered" evidence="2">
    <location>
        <begin position="97"/>
        <end position="149"/>
    </location>
</feature>
<gene>
    <name evidence="4" type="ORF">Cvel_11254</name>
</gene>
<evidence type="ECO:0000256" key="2">
    <source>
        <dbReference type="SAM" id="MobiDB-lite"/>
    </source>
</evidence>
<sequence length="970" mass="111970">MKVQSPAFFCRLHSRLARLRVYACVALCLLTSRPASREHSGPITATAAATAEECGGFRSVLCRRRQEAGKRHASFASPPRHAPGFLSGDFLGEVTRDRDRGRRHVSPLSSPLILKARKGSRSSRSGSSDAEGAGGLGDGEGEGASLQERMSQQEEIFGDEDMISDDTSVANLLDAEASGLDRDQVRRQRRLGKLKEMSDEDLMSDDWGGPGFGGYDEWAASEEEEEEDEDEEDADSVEVDDEDEPRRKKKKKSRRRRGVVYNLEKRTMMMDEKIELFPYWDNRTYHASGDWGSLEKNQDYYYHPDGKLRKIHKNLQPFLDQVYKERRENGTQYGISIPESEWDDVKTMNDTDGVQFKCAIPSLAGNSSGLRAIADKFLDEKTFKELESQFDPKELERIRMQDYWLYSAPFNDTTWIPDTADQRFNITAEWINGTRAWEQGFEFILKCKDEDTGRAWDYRLWAPNRATPYRLTNGTDISFNRYNADVARPGQCDKFDFYERSHPKILSLAHTPSWEATRSRMFPRKDDNGTLRGTPTDYIGYKAACGFFPSRQMEPVWDYQRNGLLIQYQSFWNVTKRHLHPHPDFEYYEGIKFKKLGRSDVEVPEFILGTMTWGTHYCDWERCTDMMDFAFGEYGIAAYDTSELYPYPIQPKYYGKAEEVIGRWMKLYGNKVRDKVTILSGCAGRSERLSWIRDEKSVHPDRPGGGTRLSKWQILKACDDSLKRLQTDHIDVFQLQWPDRYYPSQASGDYEHLMYDFEKELPLADEIPLEEQVAAIGELLRKGKIRAWGLCNETPWGVLQFSRVAKKMGVQPPASVQMPYNLMNRNDVEKGFVEMARPQNLGIGILANAPLAGGILSGKYLEAYEYSTRSRLVRFPSYMKRFRASIANRFVTDLWHEYLAQERERETNLGCLAMKYVNSRPFVASTIVGVNDRFQLREDLHSQHTPMTDRHERACNLYYYLYRDPLRIIQ</sequence>
<feature type="domain" description="NADP-dependent oxidoreductase" evidence="3">
    <location>
        <begin position="607"/>
        <end position="949"/>
    </location>
</feature>
<feature type="compositionally biased region" description="Low complexity" evidence="2">
    <location>
        <begin position="122"/>
        <end position="131"/>
    </location>
</feature>
<dbReference type="Pfam" id="PF00248">
    <property type="entry name" value="Aldo_ket_red"/>
    <property type="match status" value="1"/>
</dbReference>
<protein>
    <recommendedName>
        <fullName evidence="3">NADP-dependent oxidoreductase domain-containing protein</fullName>
    </recommendedName>
</protein>
<dbReference type="Gene3D" id="3.20.20.100">
    <property type="entry name" value="NADP-dependent oxidoreductase domain"/>
    <property type="match status" value="1"/>
</dbReference>
<feature type="region of interest" description="Disordered" evidence="2">
    <location>
        <begin position="196"/>
        <end position="253"/>
    </location>
</feature>
<organism evidence="4">
    <name type="scientific">Chromera velia CCMP2878</name>
    <dbReference type="NCBI Taxonomy" id="1169474"/>
    <lineage>
        <taxon>Eukaryota</taxon>
        <taxon>Sar</taxon>
        <taxon>Alveolata</taxon>
        <taxon>Colpodellida</taxon>
        <taxon>Chromeraceae</taxon>
        <taxon>Chromera</taxon>
    </lineage>
</organism>
<evidence type="ECO:0000259" key="3">
    <source>
        <dbReference type="Pfam" id="PF00248"/>
    </source>
</evidence>
<dbReference type="PANTHER" id="PTHR43364:SF4">
    <property type="entry name" value="NAD(P)-LINKED OXIDOREDUCTASE SUPERFAMILY PROTEIN"/>
    <property type="match status" value="1"/>
</dbReference>
<name>A0A0G4I610_9ALVE</name>
<accession>A0A0G4I610</accession>
<evidence type="ECO:0000256" key="1">
    <source>
        <dbReference type="ARBA" id="ARBA00023002"/>
    </source>
</evidence>
<dbReference type="PhylomeDB" id="A0A0G4I610"/>